<gene>
    <name evidence="1" type="ORF">SAMN04488535_1453</name>
</gene>
<dbReference type="AlphaFoldDB" id="A0A1G9PHM3"/>
<keyword evidence="2" id="KW-1185">Reference proteome</keyword>
<reference evidence="2" key="1">
    <citation type="submission" date="2016-10" db="EMBL/GenBank/DDBJ databases">
        <authorList>
            <person name="Varghese N."/>
            <person name="Submissions S."/>
        </authorList>
    </citation>
    <scope>NUCLEOTIDE SEQUENCE [LARGE SCALE GENOMIC DNA]</scope>
    <source>
        <strain evidence="2">DSM 20632</strain>
    </source>
</reference>
<organism evidence="1 2">
    <name type="scientific">Corynebacterium mycetoides</name>
    <dbReference type="NCBI Taxonomy" id="38302"/>
    <lineage>
        <taxon>Bacteria</taxon>
        <taxon>Bacillati</taxon>
        <taxon>Actinomycetota</taxon>
        <taxon>Actinomycetes</taxon>
        <taxon>Mycobacteriales</taxon>
        <taxon>Corynebacteriaceae</taxon>
        <taxon>Corynebacterium</taxon>
    </lineage>
</organism>
<name>A0A1G9PHM3_9CORY</name>
<accession>A0A1G9PHM3</accession>
<dbReference type="STRING" id="38302.SAMN04488535_1453"/>
<dbReference type="OrthoDB" id="3418622at2"/>
<proteinExistence type="predicted"/>
<sequence>MVILHNLVGASFLRGKMFIDPASYELAGIFDGARLDPFLHHTQGDLAKAKRAYVWNANLAARYIARTGFVEVGLRNILDESLVELTGSDRWWDDLYDRLAPLSQRSIDKTLRQRVFDDW</sequence>
<evidence type="ECO:0000313" key="1">
    <source>
        <dbReference type="EMBL" id="SDL97981.1"/>
    </source>
</evidence>
<evidence type="ECO:0000313" key="2">
    <source>
        <dbReference type="Proteomes" id="UP000199350"/>
    </source>
</evidence>
<dbReference type="RefSeq" id="WP_092150637.1">
    <property type="nucleotide sequence ID" value="NZ_LT629700.1"/>
</dbReference>
<dbReference type="Proteomes" id="UP000199350">
    <property type="component" value="Chromosome I"/>
</dbReference>
<protein>
    <submittedName>
        <fullName evidence="1">Uncharacterized protein</fullName>
    </submittedName>
</protein>
<dbReference type="EMBL" id="LT629700">
    <property type="protein sequence ID" value="SDL97981.1"/>
    <property type="molecule type" value="Genomic_DNA"/>
</dbReference>